<dbReference type="Pfam" id="PF02031">
    <property type="entry name" value="Peptidase_M7"/>
    <property type="match status" value="1"/>
</dbReference>
<sequence length="222" mass="23932">MMRKFSFKKVILSAAVAMAVLGTGITASSTFENTAKADSAESTITFDGGGTPGKTVMYNVATGATTKKSPTFGRLQDATHINVYIDPALTASETKAIFAATQSWSYAAQKLNFYLTTDQSQAQIKYLSKKAASDTVGQTVTHSLDGYIISSDIYLNIKEPDNYNNSMVRTMIHETGHALGLDDNYDMPTTSVMYGVNTSESIGSGITPKEYDVNNIDSLYGF</sequence>
<dbReference type="GO" id="GO:0008270">
    <property type="term" value="F:zinc ion binding"/>
    <property type="evidence" value="ECO:0007669"/>
    <property type="project" value="InterPro"/>
</dbReference>
<comment type="caution">
    <text evidence="8">The sequence shown here is derived from an EMBL/GenBank/DDBJ whole genome shotgun (WGS) entry which is preliminary data.</text>
</comment>
<dbReference type="EC" id="3.4.24.77" evidence="3"/>
<proteinExistence type="inferred from homology"/>
<accession>A0A5P0ZIU3</accession>
<dbReference type="OrthoDB" id="2328200at2"/>
<dbReference type="GO" id="GO:0004222">
    <property type="term" value="F:metalloendopeptidase activity"/>
    <property type="evidence" value="ECO:0007669"/>
    <property type="project" value="InterPro"/>
</dbReference>
<dbReference type="SUPFAM" id="SSF55486">
    <property type="entry name" value="Metalloproteases ('zincins'), catalytic domain"/>
    <property type="match status" value="1"/>
</dbReference>
<evidence type="ECO:0000313" key="8">
    <source>
        <dbReference type="EMBL" id="MQS53013.1"/>
    </source>
</evidence>
<dbReference type="InterPro" id="IPR024079">
    <property type="entry name" value="MetalloPept_cat_dom_sf"/>
</dbReference>
<reference evidence="8 9" key="1">
    <citation type="journal article" date="2019" name="Syst. Appl. Microbiol.">
        <title>Polyphasic characterization of two novel Lactobacillus spp. isolated from blown salami packages: Description of Lactobacillus halodurans sp. nov. and Lactobacillus salsicarnum sp. nov.</title>
        <authorList>
            <person name="Schuster J.A."/>
            <person name="Klingl A."/>
            <person name="Vogel R.F."/>
            <person name="Ehrmann M.A."/>
        </authorList>
    </citation>
    <scope>NUCLEOTIDE SEQUENCE [LARGE SCALE GENOMIC DNA]</scope>
    <source>
        <strain evidence="8 9">TMW 1.2118</strain>
    </source>
</reference>
<evidence type="ECO:0000256" key="4">
    <source>
        <dbReference type="ARBA" id="ARBA00019129"/>
    </source>
</evidence>
<dbReference type="GO" id="GO:0005576">
    <property type="term" value="C:extracellular region"/>
    <property type="evidence" value="ECO:0007669"/>
    <property type="project" value="InterPro"/>
</dbReference>
<evidence type="ECO:0000256" key="2">
    <source>
        <dbReference type="ARBA" id="ARBA00006571"/>
    </source>
</evidence>
<comment type="similarity">
    <text evidence="2">Belongs to the peptidase M7 family.</text>
</comment>
<keyword evidence="8" id="KW-0645">Protease</keyword>
<evidence type="ECO:0000256" key="5">
    <source>
        <dbReference type="ARBA" id="ARBA00022723"/>
    </source>
</evidence>
<dbReference type="InterPro" id="IPR000013">
    <property type="entry name" value="Peptidase_M7"/>
</dbReference>
<dbReference type="Gene3D" id="3.40.390.10">
    <property type="entry name" value="Collagenase (Catalytic Domain)"/>
    <property type="match status" value="1"/>
</dbReference>
<dbReference type="AlphaFoldDB" id="A0A5P0ZIU3"/>
<evidence type="ECO:0000256" key="1">
    <source>
        <dbReference type="ARBA" id="ARBA00000612"/>
    </source>
</evidence>
<protein>
    <recommendedName>
        <fullName evidence="4">Extracellular small neutral protease</fullName>
        <ecNumber evidence="3">3.4.24.77</ecNumber>
    </recommendedName>
    <alternativeName>
        <fullName evidence="6">Snapalysin</fullName>
    </alternativeName>
</protein>
<evidence type="ECO:0000313" key="9">
    <source>
        <dbReference type="Proteomes" id="UP000380386"/>
    </source>
</evidence>
<keyword evidence="8" id="KW-0482">Metalloprotease</keyword>
<name>A0A5P0ZIU3_9LACO</name>
<evidence type="ECO:0000256" key="6">
    <source>
        <dbReference type="ARBA" id="ARBA00029927"/>
    </source>
</evidence>
<organism evidence="8 9">
    <name type="scientific">Companilactobacillus mishanensis</name>
    <dbReference type="NCBI Taxonomy" id="2486008"/>
    <lineage>
        <taxon>Bacteria</taxon>
        <taxon>Bacillati</taxon>
        <taxon>Bacillota</taxon>
        <taxon>Bacilli</taxon>
        <taxon>Lactobacillales</taxon>
        <taxon>Lactobacillaceae</taxon>
        <taxon>Companilactobacillus</taxon>
    </lineage>
</organism>
<dbReference type="EMBL" id="VDFM01000010">
    <property type="protein sequence ID" value="MQS53013.1"/>
    <property type="molecule type" value="Genomic_DNA"/>
</dbReference>
<evidence type="ECO:0000256" key="7">
    <source>
        <dbReference type="SAM" id="SignalP"/>
    </source>
</evidence>
<evidence type="ECO:0000256" key="3">
    <source>
        <dbReference type="ARBA" id="ARBA00012325"/>
    </source>
</evidence>
<keyword evidence="7" id="KW-0732">Signal</keyword>
<keyword evidence="8" id="KW-0378">Hydrolase</keyword>
<gene>
    <name evidence="8" type="ORF">FHL02_08265</name>
</gene>
<dbReference type="GO" id="GO:0006508">
    <property type="term" value="P:proteolysis"/>
    <property type="evidence" value="ECO:0007669"/>
    <property type="project" value="UniProtKB-KW"/>
</dbReference>
<feature type="signal peptide" evidence="7">
    <location>
        <begin position="1"/>
        <end position="19"/>
    </location>
</feature>
<comment type="catalytic activity">
    <reaction evidence="1">
        <text>Hydrolyzes proteins with a preference for Tyr or Phe in the P1' position. Has no action on amino-acid p-nitroanilides.</text>
        <dbReference type="EC" id="3.4.24.77"/>
    </reaction>
</comment>
<feature type="chain" id="PRO_5039722829" description="Extracellular small neutral protease" evidence="7">
    <location>
        <begin position="20"/>
        <end position="222"/>
    </location>
</feature>
<keyword evidence="5" id="KW-0479">Metal-binding</keyword>
<dbReference type="Proteomes" id="UP000380386">
    <property type="component" value="Unassembled WGS sequence"/>
</dbReference>